<accession>A0ACC0WVG9</accession>
<proteinExistence type="predicted"/>
<organism evidence="1 2">
    <name type="scientific">Peronosclerospora sorghi</name>
    <dbReference type="NCBI Taxonomy" id="230839"/>
    <lineage>
        <taxon>Eukaryota</taxon>
        <taxon>Sar</taxon>
        <taxon>Stramenopiles</taxon>
        <taxon>Oomycota</taxon>
        <taxon>Peronosporomycetes</taxon>
        <taxon>Peronosporales</taxon>
        <taxon>Peronosporaceae</taxon>
        <taxon>Peronosclerospora</taxon>
    </lineage>
</organism>
<evidence type="ECO:0000313" key="2">
    <source>
        <dbReference type="Proteomes" id="UP001163321"/>
    </source>
</evidence>
<dbReference type="EMBL" id="CM047580">
    <property type="protein sequence ID" value="KAI9922680.1"/>
    <property type="molecule type" value="Genomic_DNA"/>
</dbReference>
<dbReference type="Proteomes" id="UP001163321">
    <property type="component" value="Chromosome 1"/>
</dbReference>
<gene>
    <name evidence="1" type="ORF">PsorP6_002564</name>
</gene>
<protein>
    <submittedName>
        <fullName evidence="1">Uncharacterized protein</fullName>
    </submittedName>
</protein>
<evidence type="ECO:0000313" key="1">
    <source>
        <dbReference type="EMBL" id="KAI9922680.1"/>
    </source>
</evidence>
<sequence>MSTIPGQKQHCSRSTSSVSSKTIADTITVTHSMGGLMMAGALANGRCKKKFASSKTTWVSLSAPMTGTMGSDYLQKACRWENIFLKAAGGCKLQPHGAGKVSATNGAKLYSDVIVDRGSDGVDWVGDNDMDTPSLRCETV</sequence>
<keyword evidence="2" id="KW-1185">Reference proteome</keyword>
<reference evidence="1 2" key="1">
    <citation type="journal article" date="2022" name="bioRxiv">
        <title>The genome of the oomycete Peronosclerospora sorghi, a cosmopolitan pathogen of maize and sorghum, is inflated with dispersed pseudogenes.</title>
        <authorList>
            <person name="Fletcher K."/>
            <person name="Martin F."/>
            <person name="Isakeit T."/>
            <person name="Cavanaugh K."/>
            <person name="Magill C."/>
            <person name="Michelmore R."/>
        </authorList>
    </citation>
    <scope>NUCLEOTIDE SEQUENCE [LARGE SCALE GENOMIC DNA]</scope>
    <source>
        <strain evidence="1">P6</strain>
    </source>
</reference>
<comment type="caution">
    <text evidence="1">The sequence shown here is derived from an EMBL/GenBank/DDBJ whole genome shotgun (WGS) entry which is preliminary data.</text>
</comment>
<name>A0ACC0WVG9_9STRA</name>